<feature type="binding site" evidence="10">
    <location>
        <position position="275"/>
    </location>
    <ligand>
        <name>Zn(2+)</name>
        <dbReference type="ChEBI" id="CHEBI:29105"/>
    </ligand>
</feature>
<dbReference type="Proteomes" id="UP001275440">
    <property type="component" value="Unassembled WGS sequence"/>
</dbReference>
<evidence type="ECO:0000256" key="5">
    <source>
        <dbReference type="ARBA" id="ARBA00022741"/>
    </source>
</evidence>
<feature type="domain" description="EngC GTPase" evidence="11">
    <location>
        <begin position="102"/>
        <end position="245"/>
    </location>
</feature>
<dbReference type="PANTHER" id="PTHR32120">
    <property type="entry name" value="SMALL RIBOSOMAL SUBUNIT BIOGENESIS GTPASE RSGA"/>
    <property type="match status" value="1"/>
</dbReference>
<feature type="binding site" evidence="10">
    <location>
        <begin position="141"/>
        <end position="144"/>
    </location>
    <ligand>
        <name>GTP</name>
        <dbReference type="ChEBI" id="CHEBI:37565"/>
    </ligand>
</feature>
<keyword evidence="3 10" id="KW-0479">Metal-binding</keyword>
<gene>
    <name evidence="10 13" type="primary">rsgA</name>
    <name evidence="13" type="ORF">F8M49_27000</name>
</gene>
<name>A0ABU3WVW4_9NOCA</name>
<feature type="binding site" evidence="10">
    <location>
        <begin position="189"/>
        <end position="197"/>
    </location>
    <ligand>
        <name>GTP</name>
        <dbReference type="ChEBI" id="CHEBI:37565"/>
    </ligand>
</feature>
<evidence type="ECO:0000313" key="14">
    <source>
        <dbReference type="Proteomes" id="UP001275440"/>
    </source>
</evidence>
<dbReference type="HAMAP" id="MF_01820">
    <property type="entry name" value="GTPase_RsgA"/>
    <property type="match status" value="1"/>
</dbReference>
<comment type="subunit">
    <text evidence="10">Monomer. Associates with 30S ribosomal subunit, binds 16S rRNA.</text>
</comment>
<feature type="binding site" evidence="10">
    <location>
        <position position="270"/>
    </location>
    <ligand>
        <name>Zn(2+)</name>
        <dbReference type="ChEBI" id="CHEBI:29105"/>
    </ligand>
</feature>
<feature type="domain" description="CP-type G" evidence="12">
    <location>
        <begin position="93"/>
        <end position="247"/>
    </location>
</feature>
<evidence type="ECO:0000256" key="2">
    <source>
        <dbReference type="ARBA" id="ARBA00022517"/>
    </source>
</evidence>
<feature type="binding site" evidence="10">
    <location>
        <position position="277"/>
    </location>
    <ligand>
        <name>Zn(2+)</name>
        <dbReference type="ChEBI" id="CHEBI:29105"/>
    </ligand>
</feature>
<evidence type="ECO:0000256" key="7">
    <source>
        <dbReference type="ARBA" id="ARBA00022833"/>
    </source>
</evidence>
<evidence type="ECO:0000313" key="13">
    <source>
        <dbReference type="EMBL" id="MDV2478142.1"/>
    </source>
</evidence>
<dbReference type="CDD" id="cd01854">
    <property type="entry name" value="YjeQ_EngC"/>
    <property type="match status" value="1"/>
</dbReference>
<evidence type="ECO:0000259" key="12">
    <source>
        <dbReference type="PROSITE" id="PS51721"/>
    </source>
</evidence>
<sequence length="342" mass="36275">MESLAAYGWTPQIAERFAGSDIHGSPGRIVRVARGCGEAVTSAGPLRVRPSGHHVCTGDWVIVREPATEGDTIGAVCAVLPRVGVIRRADASGRSEEQVLAANVDTVVVTVAADTALDPGRVERLLALAWDSGAQPVVALTKADLATEPVFNGISAVAPGASVVEVCAPNGSGLSELRDRIHGTVVFVGASGAGKSTLVNALCGREIQATAPVRQRDGKGRHTTTEREMFPLGDGLTLIDTPGLRGVGMWEAGAGIAAAFPEVDELAQHCRFTDCAHESEPGCAVRAAVEDGDLDARRVESHRKLRRENAWVAARSDARLRHERTREAKVMSRAIRAYYRDR</sequence>
<accession>A0ABU3WVW4</accession>
<evidence type="ECO:0000256" key="3">
    <source>
        <dbReference type="ARBA" id="ARBA00022723"/>
    </source>
</evidence>
<evidence type="ECO:0000256" key="4">
    <source>
        <dbReference type="ARBA" id="ARBA00022730"/>
    </source>
</evidence>
<dbReference type="Gene3D" id="1.10.40.50">
    <property type="entry name" value="Probable gtpase engc, domain 3"/>
    <property type="match status" value="1"/>
</dbReference>
<keyword evidence="8 10" id="KW-0694">RNA-binding</keyword>
<keyword evidence="5 10" id="KW-0547">Nucleotide-binding</keyword>
<keyword evidence="1 10" id="KW-0963">Cytoplasm</keyword>
<evidence type="ECO:0000256" key="10">
    <source>
        <dbReference type="HAMAP-Rule" id="MF_01820"/>
    </source>
</evidence>
<evidence type="ECO:0000256" key="9">
    <source>
        <dbReference type="ARBA" id="ARBA00023134"/>
    </source>
</evidence>
<dbReference type="PANTHER" id="PTHR32120:SF10">
    <property type="entry name" value="SMALL RIBOSOMAL SUBUNIT BIOGENESIS GTPASE RSGA"/>
    <property type="match status" value="1"/>
</dbReference>
<comment type="subcellular location">
    <subcellularLocation>
        <location evidence="10">Cytoplasm</location>
    </subcellularLocation>
</comment>
<keyword evidence="9 10" id="KW-0342">GTP-binding</keyword>
<evidence type="ECO:0000256" key="6">
    <source>
        <dbReference type="ARBA" id="ARBA00022801"/>
    </source>
</evidence>
<keyword evidence="7 10" id="KW-0862">Zinc</keyword>
<comment type="caution">
    <text evidence="13">The sequence shown here is derived from an EMBL/GenBank/DDBJ whole genome shotgun (WGS) entry which is preliminary data.</text>
</comment>
<dbReference type="SUPFAM" id="SSF52540">
    <property type="entry name" value="P-loop containing nucleoside triphosphate hydrolases"/>
    <property type="match status" value="1"/>
</dbReference>
<keyword evidence="14" id="KW-1185">Reference proteome</keyword>
<organism evidence="13 14">
    <name type="scientific">Rhodococcus zopfii</name>
    <dbReference type="NCBI Taxonomy" id="43772"/>
    <lineage>
        <taxon>Bacteria</taxon>
        <taxon>Bacillati</taxon>
        <taxon>Actinomycetota</taxon>
        <taxon>Actinomycetes</taxon>
        <taxon>Mycobacteriales</taxon>
        <taxon>Nocardiaceae</taxon>
        <taxon>Rhodococcus</taxon>
    </lineage>
</organism>
<dbReference type="InterPro" id="IPR030378">
    <property type="entry name" value="G_CP_dom"/>
</dbReference>
<reference evidence="13 14" key="1">
    <citation type="submission" date="2019-10" db="EMBL/GenBank/DDBJ databases">
        <title>Draft Genome Assembly of Rhodococcus zopfii DSM44189.</title>
        <authorList>
            <person name="Sutton J.M."/>
            <person name="Akob D.M."/>
            <person name="Bushman T.J."/>
        </authorList>
    </citation>
    <scope>NUCLEOTIDE SEQUENCE [LARGE SCALE GENOMIC DNA]</scope>
    <source>
        <strain evidence="13 14">DSM 44189</strain>
    </source>
</reference>
<keyword evidence="6 10" id="KW-0378">Hydrolase</keyword>
<keyword evidence="2 10" id="KW-0690">Ribosome biogenesis</keyword>
<dbReference type="InterPro" id="IPR004881">
    <property type="entry name" value="Ribosome_biogen_GTPase_RsgA"/>
</dbReference>
<dbReference type="NCBIfam" id="TIGR00157">
    <property type="entry name" value="ribosome small subunit-dependent GTPase A"/>
    <property type="match status" value="1"/>
</dbReference>
<evidence type="ECO:0000259" key="11">
    <source>
        <dbReference type="PROSITE" id="PS50936"/>
    </source>
</evidence>
<dbReference type="EMBL" id="WBMO01000005">
    <property type="protein sequence ID" value="MDV2478142.1"/>
    <property type="molecule type" value="Genomic_DNA"/>
</dbReference>
<evidence type="ECO:0000256" key="8">
    <source>
        <dbReference type="ARBA" id="ARBA00022884"/>
    </source>
</evidence>
<comment type="function">
    <text evidence="10">One of several proteins that assist in the late maturation steps of the functional core of the 30S ribosomal subunit. Helps release RbfA from mature subunits. May play a role in the assembly of ribosomal proteins into the subunit. Circularly permuted GTPase that catalyzes slow GTP hydrolysis, GTPase activity is stimulated by the 30S ribosomal subunit.</text>
</comment>
<dbReference type="PROSITE" id="PS51721">
    <property type="entry name" value="G_CP"/>
    <property type="match status" value="1"/>
</dbReference>
<feature type="binding site" evidence="10">
    <location>
        <position position="283"/>
    </location>
    <ligand>
        <name>Zn(2+)</name>
        <dbReference type="ChEBI" id="CHEBI:29105"/>
    </ligand>
</feature>
<comment type="cofactor">
    <cofactor evidence="10">
        <name>Zn(2+)</name>
        <dbReference type="ChEBI" id="CHEBI:29105"/>
    </cofactor>
    <text evidence="10">Binds 1 zinc ion per subunit.</text>
</comment>
<dbReference type="InterPro" id="IPR010914">
    <property type="entry name" value="RsgA_GTPase_dom"/>
</dbReference>
<dbReference type="Gene3D" id="3.40.50.300">
    <property type="entry name" value="P-loop containing nucleotide triphosphate hydrolases"/>
    <property type="match status" value="1"/>
</dbReference>
<dbReference type="PROSITE" id="PS50936">
    <property type="entry name" value="ENGC_GTPASE"/>
    <property type="match status" value="1"/>
</dbReference>
<dbReference type="EC" id="3.6.1.-" evidence="10"/>
<proteinExistence type="inferred from homology"/>
<protein>
    <recommendedName>
        <fullName evidence="10">Small ribosomal subunit biogenesis GTPase RsgA</fullName>
        <ecNumber evidence="10">3.6.1.-</ecNumber>
    </recommendedName>
</protein>
<evidence type="ECO:0000256" key="1">
    <source>
        <dbReference type="ARBA" id="ARBA00022490"/>
    </source>
</evidence>
<dbReference type="InterPro" id="IPR027417">
    <property type="entry name" value="P-loop_NTPase"/>
</dbReference>
<dbReference type="Pfam" id="PF03193">
    <property type="entry name" value="RsgA_GTPase"/>
    <property type="match status" value="1"/>
</dbReference>
<keyword evidence="4 10" id="KW-0699">rRNA-binding</keyword>
<comment type="similarity">
    <text evidence="10">Belongs to the TRAFAC class YlqF/YawG GTPase family. RsgA subfamily.</text>
</comment>